<evidence type="ECO:0000256" key="1">
    <source>
        <dbReference type="SAM" id="SignalP"/>
    </source>
</evidence>
<protein>
    <recommendedName>
        <fullName evidence="4">DUF4595 domain-containing protein</fullName>
    </recommendedName>
</protein>
<dbReference type="PROSITE" id="PS51257">
    <property type="entry name" value="PROKAR_LIPOPROTEIN"/>
    <property type="match status" value="1"/>
</dbReference>
<dbReference type="AlphaFoldDB" id="A0A847S3K7"/>
<gene>
    <name evidence="2" type="ORF">HGH92_25515</name>
</gene>
<organism evidence="2 3">
    <name type="scientific">Chitinophaga varians</name>
    <dbReference type="NCBI Taxonomy" id="2202339"/>
    <lineage>
        <taxon>Bacteria</taxon>
        <taxon>Pseudomonadati</taxon>
        <taxon>Bacteroidota</taxon>
        <taxon>Chitinophagia</taxon>
        <taxon>Chitinophagales</taxon>
        <taxon>Chitinophagaceae</taxon>
        <taxon>Chitinophaga</taxon>
    </lineage>
</organism>
<evidence type="ECO:0000313" key="2">
    <source>
        <dbReference type="EMBL" id="NLR67688.1"/>
    </source>
</evidence>
<reference evidence="2 3" key="1">
    <citation type="submission" date="2020-04" db="EMBL/GenBank/DDBJ databases">
        <authorList>
            <person name="Yin C."/>
        </authorList>
    </citation>
    <scope>NUCLEOTIDE SEQUENCE [LARGE SCALE GENOMIC DNA]</scope>
    <source>
        <strain evidence="2 3">Ae27</strain>
    </source>
</reference>
<accession>A0A847S3K7</accession>
<evidence type="ECO:0008006" key="4">
    <source>
        <dbReference type="Google" id="ProtNLM"/>
    </source>
</evidence>
<sequence>MKKTWLCMAALAIMAASCSSNKSDDAVIPETPKTGEWYLSEIIRRDVNNDGTVSSYKDSTVITYNPDKTFNSREEFKGAVPSYYGLYKVVYDQKNITKLTLQSGKTASAALVAEARNTNNQLVRYFEPGYADSRYDSLVYENNKIVRVVYIHEDKRNNAKWEYTWQNDNVVEEREFRANPTTLALELTGITKHTYSDAPNVSRPMAGYHLLRQSSPNVQQLSANEVNNSTLAKADGTVFAEYTYRRSLNDKKLPDTDTCWYRNVTANTPAQAITIYHYKYIDLNK</sequence>
<name>A0A847S3K7_9BACT</name>
<dbReference type="EMBL" id="JABAIA010000003">
    <property type="protein sequence ID" value="NLR67688.1"/>
    <property type="molecule type" value="Genomic_DNA"/>
</dbReference>
<proteinExistence type="predicted"/>
<dbReference type="RefSeq" id="WP_168873633.1">
    <property type="nucleotide sequence ID" value="NZ_JABAIA010000003.1"/>
</dbReference>
<keyword evidence="1" id="KW-0732">Signal</keyword>
<evidence type="ECO:0000313" key="3">
    <source>
        <dbReference type="Proteomes" id="UP000570474"/>
    </source>
</evidence>
<keyword evidence="3" id="KW-1185">Reference proteome</keyword>
<dbReference type="Proteomes" id="UP000570474">
    <property type="component" value="Unassembled WGS sequence"/>
</dbReference>
<feature type="signal peptide" evidence="1">
    <location>
        <begin position="1"/>
        <end position="22"/>
    </location>
</feature>
<feature type="chain" id="PRO_5032349805" description="DUF4595 domain-containing protein" evidence="1">
    <location>
        <begin position="23"/>
        <end position="285"/>
    </location>
</feature>
<comment type="caution">
    <text evidence="2">The sequence shown here is derived from an EMBL/GenBank/DDBJ whole genome shotgun (WGS) entry which is preliminary data.</text>
</comment>